<gene>
    <name evidence="6" type="ORF">SS50377_13058</name>
    <name evidence="7" type="ORF">SS50377_27502</name>
</gene>
<protein>
    <submittedName>
        <fullName evidence="6">Fip1 motif-containing protein</fullName>
    </submittedName>
</protein>
<dbReference type="GO" id="GO:0006397">
    <property type="term" value="P:mRNA processing"/>
    <property type="evidence" value="ECO:0007669"/>
    <property type="project" value="UniProtKB-KW"/>
</dbReference>
<keyword evidence="3" id="KW-0507">mRNA processing</keyword>
<name>V6LQP6_9EUKA</name>
<evidence type="ECO:0000313" key="6">
    <source>
        <dbReference type="EMBL" id="EST46905.1"/>
    </source>
</evidence>
<dbReference type="Pfam" id="PF05182">
    <property type="entry name" value="Fip1"/>
    <property type="match status" value="1"/>
</dbReference>
<comment type="subcellular location">
    <subcellularLocation>
        <location evidence="1">Nucleus</location>
    </subcellularLocation>
</comment>
<evidence type="ECO:0000256" key="4">
    <source>
        <dbReference type="ARBA" id="ARBA00023242"/>
    </source>
</evidence>
<feature type="domain" description="Pre-mRNA polyadenylation factor Fip1" evidence="5">
    <location>
        <begin position="31"/>
        <end position="73"/>
    </location>
</feature>
<keyword evidence="8" id="KW-1185">Reference proteome</keyword>
<dbReference type="EMBL" id="KI546057">
    <property type="protein sequence ID" value="EST46905.1"/>
    <property type="molecule type" value="Genomic_DNA"/>
</dbReference>
<reference evidence="7" key="2">
    <citation type="submission" date="2020-12" db="EMBL/GenBank/DDBJ databases">
        <title>New Spironucleus salmonicida genome in near-complete chromosomes.</title>
        <authorList>
            <person name="Xu F."/>
            <person name="Kurt Z."/>
            <person name="Jimenez-Gonzalez A."/>
            <person name="Astvaldsson A."/>
            <person name="Andersson J.O."/>
            <person name="Svard S.G."/>
        </authorList>
    </citation>
    <scope>NUCLEOTIDE SEQUENCE</scope>
    <source>
        <strain evidence="7">ATCC 50377</strain>
    </source>
</reference>
<dbReference type="OrthoDB" id="1917198at2759"/>
<dbReference type="AlphaFoldDB" id="V6LQP6"/>
<proteinExistence type="inferred from homology"/>
<dbReference type="GO" id="GO:0005634">
    <property type="term" value="C:nucleus"/>
    <property type="evidence" value="ECO:0007669"/>
    <property type="project" value="UniProtKB-SubCell"/>
</dbReference>
<evidence type="ECO:0000313" key="7">
    <source>
        <dbReference type="EMBL" id="KAH0571202.1"/>
    </source>
</evidence>
<dbReference type="EMBL" id="AUWU02000007">
    <property type="protein sequence ID" value="KAH0571202.1"/>
    <property type="molecule type" value="Genomic_DNA"/>
</dbReference>
<dbReference type="Proteomes" id="UP000018208">
    <property type="component" value="Unassembled WGS sequence"/>
</dbReference>
<dbReference type="InterPro" id="IPR007854">
    <property type="entry name" value="Fip1_dom"/>
</dbReference>
<evidence type="ECO:0000259" key="5">
    <source>
        <dbReference type="Pfam" id="PF05182"/>
    </source>
</evidence>
<comment type="similarity">
    <text evidence="2">Belongs to the FIP1 family.</text>
</comment>
<dbReference type="VEuPathDB" id="GiardiaDB:SS50377_27502"/>
<evidence type="ECO:0000256" key="2">
    <source>
        <dbReference type="ARBA" id="ARBA00007459"/>
    </source>
</evidence>
<organism evidence="6">
    <name type="scientific">Spironucleus salmonicida</name>
    <dbReference type="NCBI Taxonomy" id="348837"/>
    <lineage>
        <taxon>Eukaryota</taxon>
        <taxon>Metamonada</taxon>
        <taxon>Diplomonadida</taxon>
        <taxon>Hexamitidae</taxon>
        <taxon>Hexamitinae</taxon>
        <taxon>Spironucleus</taxon>
    </lineage>
</organism>
<reference evidence="6 7" key="1">
    <citation type="journal article" date="2014" name="PLoS Genet.">
        <title>The Genome of Spironucleus salmonicida Highlights a Fish Pathogen Adapted to Fluctuating Environments.</title>
        <authorList>
            <person name="Xu F."/>
            <person name="Jerlstrom-Hultqvist J."/>
            <person name="Einarsson E."/>
            <person name="Astvaldsson A."/>
            <person name="Svard S.G."/>
            <person name="Andersson J.O."/>
        </authorList>
    </citation>
    <scope>NUCLEOTIDE SEQUENCE</scope>
    <source>
        <strain evidence="7">ATCC 50377</strain>
    </source>
</reference>
<accession>V6LQP6</accession>
<evidence type="ECO:0000256" key="3">
    <source>
        <dbReference type="ARBA" id="ARBA00022664"/>
    </source>
</evidence>
<evidence type="ECO:0000256" key="1">
    <source>
        <dbReference type="ARBA" id="ARBA00004123"/>
    </source>
</evidence>
<evidence type="ECO:0000313" key="8">
    <source>
        <dbReference type="Proteomes" id="UP000018208"/>
    </source>
</evidence>
<sequence>MSSSDDALNIEDQNVQEDIYEPLYNNVHIWDLDLDSIPEKMWRNCRTREDITKYFNYGFDEVTFRMFQQYKQKQMKGQK</sequence>
<keyword evidence="4" id="KW-0539">Nucleus</keyword>